<proteinExistence type="predicted"/>
<dbReference type="Proteomes" id="UP000183376">
    <property type="component" value="Chromosome I"/>
</dbReference>
<dbReference type="AlphaFoldDB" id="A0A1H0DUU8"/>
<evidence type="ECO:0000313" key="2">
    <source>
        <dbReference type="Proteomes" id="UP000183376"/>
    </source>
</evidence>
<protein>
    <submittedName>
        <fullName evidence="1">Uncharacterized protein</fullName>
    </submittedName>
</protein>
<dbReference type="eggNOG" id="ENOG5030PAX">
    <property type="taxonomic scope" value="Bacteria"/>
</dbReference>
<sequence>MMLTRVARTAAAVLEHTFTVGETGTNSTTPVTVTITDANGDVVDTGTATADPGVDGRYTFALEPQAALADLTVAWAGTVDGAAVVETDRVEIVGGFFFTLTALRNSDSSLESTDKYPTADLVRVRLEVEQECEEICDQSFVRRYRREVLNGTGSTDLVLPDAGVRTIRSVRVSPRVGLPFVGFTEAQLAALVVTDDRVLRRVDDNVWLPGLANVVVEYEHHGRELPVDLQRAALTRARTRLNIARSGIPDRAESFTAVDGGTYRLSLPSAYRTGIPEVDAVYARYSLRVGQDEDGAAGSGSRPASRMLSHDPQYYSLFHGGRR</sequence>
<reference evidence="1 2" key="1">
    <citation type="submission" date="2016-10" db="EMBL/GenBank/DDBJ databases">
        <authorList>
            <person name="de Groot N.N."/>
        </authorList>
    </citation>
    <scope>NUCLEOTIDE SEQUENCE [LARGE SCALE GENOMIC DNA]</scope>
    <source>
        <strain evidence="1 2">DSM 44149</strain>
    </source>
</reference>
<keyword evidence="2" id="KW-1185">Reference proteome</keyword>
<dbReference type="EMBL" id="LT629701">
    <property type="protein sequence ID" value="SDN73793.1"/>
    <property type="molecule type" value="Genomic_DNA"/>
</dbReference>
<organism evidence="1 2">
    <name type="scientific">Allokutzneria albata</name>
    <name type="common">Kibdelosporangium albatum</name>
    <dbReference type="NCBI Taxonomy" id="211114"/>
    <lineage>
        <taxon>Bacteria</taxon>
        <taxon>Bacillati</taxon>
        <taxon>Actinomycetota</taxon>
        <taxon>Actinomycetes</taxon>
        <taxon>Pseudonocardiales</taxon>
        <taxon>Pseudonocardiaceae</taxon>
        <taxon>Allokutzneria</taxon>
    </lineage>
</organism>
<name>A0A1H0DUU8_ALLAB</name>
<dbReference type="RefSeq" id="WP_030431964.1">
    <property type="nucleotide sequence ID" value="NZ_JOEF01000022.1"/>
</dbReference>
<accession>A0A1H0DUU8</accession>
<dbReference type="STRING" id="211114.SAMN04489726_8001"/>
<evidence type="ECO:0000313" key="1">
    <source>
        <dbReference type="EMBL" id="SDN73793.1"/>
    </source>
</evidence>
<gene>
    <name evidence="1" type="ORF">SAMN04489726_8001</name>
</gene>
<dbReference type="OrthoDB" id="3670984at2"/>